<dbReference type="Gene3D" id="3.30.200.20">
    <property type="entry name" value="Phosphorylase Kinase, domain 1"/>
    <property type="match status" value="1"/>
</dbReference>
<organism evidence="9 10">
    <name type="scientific">Rugosimonospora acidiphila</name>
    <dbReference type="NCBI Taxonomy" id="556531"/>
    <lineage>
        <taxon>Bacteria</taxon>
        <taxon>Bacillati</taxon>
        <taxon>Actinomycetota</taxon>
        <taxon>Actinomycetes</taxon>
        <taxon>Micromonosporales</taxon>
        <taxon>Micromonosporaceae</taxon>
        <taxon>Rugosimonospora</taxon>
    </lineage>
</organism>
<evidence type="ECO:0000256" key="5">
    <source>
        <dbReference type="ARBA" id="ARBA00022840"/>
    </source>
</evidence>
<proteinExistence type="inferred from homology"/>
<dbReference type="EMBL" id="BAABJQ010000024">
    <property type="protein sequence ID" value="GAA5195466.1"/>
    <property type="molecule type" value="Genomic_DNA"/>
</dbReference>
<keyword evidence="4 7" id="KW-0418">Kinase</keyword>
<evidence type="ECO:0000256" key="2">
    <source>
        <dbReference type="ARBA" id="ARBA00022679"/>
    </source>
</evidence>
<keyword evidence="5 7" id="KW-0067">ATP-binding</keyword>
<keyword evidence="10" id="KW-1185">Reference proteome</keyword>
<evidence type="ECO:0000256" key="3">
    <source>
        <dbReference type="ARBA" id="ARBA00022741"/>
    </source>
</evidence>
<evidence type="ECO:0000256" key="7">
    <source>
        <dbReference type="PIRNR" id="PIRNR000706"/>
    </source>
</evidence>
<name>A0ABP9SHV7_9ACTN</name>
<dbReference type="RefSeq" id="WP_345635642.1">
    <property type="nucleotide sequence ID" value="NZ_BAABJQ010000024.1"/>
</dbReference>
<dbReference type="PIRSF" id="PIRSF000706">
    <property type="entry name" value="Kanamycin_kin"/>
    <property type="match status" value="1"/>
</dbReference>
<dbReference type="Pfam" id="PF01636">
    <property type="entry name" value="APH"/>
    <property type="match status" value="1"/>
</dbReference>
<keyword evidence="3 7" id="KW-0547">Nucleotide-binding</keyword>
<evidence type="ECO:0000256" key="6">
    <source>
        <dbReference type="ARBA" id="ARBA00023251"/>
    </source>
</evidence>
<sequence length="270" mass="29285">MSGLLSGPPPAGTEVPAAVARLAASRPVRPVWRNQLGGLTFEIPGGGTGDRFVKWAPAGSGLDLGREATRLRWARPFTPVPRVVDEGADEHGGWLVTEALPGDSAVVERWRADPGRAVDAIATGLRRLHDALPVDDCPFSWSAEDRLAVVARLDATGRLDPARWHSDHSVLGRREALARVSAPPPVDRLVVCHGDPCAPNTLIGRDGTWLGHVDLGSLGRADRWADLAVATWSLTWNYGPGWDRRLLDAYGVEPDLERTAYYRLLWDLGP</sequence>
<dbReference type="Proteomes" id="UP001501570">
    <property type="component" value="Unassembled WGS sequence"/>
</dbReference>
<dbReference type="CDD" id="cd05150">
    <property type="entry name" value="APH"/>
    <property type="match status" value="1"/>
</dbReference>
<evidence type="ECO:0000313" key="10">
    <source>
        <dbReference type="Proteomes" id="UP001501570"/>
    </source>
</evidence>
<dbReference type="SUPFAM" id="SSF56112">
    <property type="entry name" value="Protein kinase-like (PK-like)"/>
    <property type="match status" value="1"/>
</dbReference>
<comment type="similarity">
    <text evidence="1 7">Belongs to the aminoglycoside phosphotransferase family.</text>
</comment>
<dbReference type="PANTHER" id="PTHR21310">
    <property type="entry name" value="AMINOGLYCOSIDE PHOSPHOTRANSFERASE-RELATED-RELATED"/>
    <property type="match status" value="1"/>
</dbReference>
<keyword evidence="6 7" id="KW-0046">Antibiotic resistance</keyword>
<dbReference type="PANTHER" id="PTHR21310:SF41">
    <property type="entry name" value="3'-PHOSPHOTRANSFERASE, PUTATIVE-RELATED"/>
    <property type="match status" value="1"/>
</dbReference>
<reference evidence="10" key="1">
    <citation type="journal article" date="2019" name="Int. J. Syst. Evol. Microbiol.">
        <title>The Global Catalogue of Microorganisms (GCM) 10K type strain sequencing project: providing services to taxonomists for standard genome sequencing and annotation.</title>
        <authorList>
            <consortium name="The Broad Institute Genomics Platform"/>
            <consortium name="The Broad Institute Genome Sequencing Center for Infectious Disease"/>
            <person name="Wu L."/>
            <person name="Ma J."/>
        </authorList>
    </citation>
    <scope>NUCLEOTIDE SEQUENCE [LARGE SCALE GENOMIC DNA]</scope>
    <source>
        <strain evidence="10">JCM 18304</strain>
    </source>
</reference>
<evidence type="ECO:0000259" key="8">
    <source>
        <dbReference type="Pfam" id="PF01636"/>
    </source>
</evidence>
<keyword evidence="2 7" id="KW-0808">Transferase</keyword>
<protein>
    <submittedName>
        <fullName evidence="9">Aminoglycoside 3'-phosphotransferase</fullName>
    </submittedName>
</protein>
<dbReference type="InterPro" id="IPR024165">
    <property type="entry name" value="Kan/Strep_kinase"/>
</dbReference>
<evidence type="ECO:0000313" key="9">
    <source>
        <dbReference type="EMBL" id="GAA5195466.1"/>
    </source>
</evidence>
<evidence type="ECO:0000256" key="4">
    <source>
        <dbReference type="ARBA" id="ARBA00022777"/>
    </source>
</evidence>
<dbReference type="InterPro" id="IPR051678">
    <property type="entry name" value="AGP_Transferase"/>
</dbReference>
<dbReference type="InterPro" id="IPR011009">
    <property type="entry name" value="Kinase-like_dom_sf"/>
</dbReference>
<dbReference type="Gene3D" id="3.90.1200.10">
    <property type="match status" value="1"/>
</dbReference>
<feature type="domain" description="Aminoglycoside phosphotransferase" evidence="8">
    <location>
        <begin position="45"/>
        <end position="260"/>
    </location>
</feature>
<accession>A0ABP9SHV7</accession>
<evidence type="ECO:0000256" key="1">
    <source>
        <dbReference type="ARBA" id="ARBA00006219"/>
    </source>
</evidence>
<gene>
    <name evidence="9" type="ORF">GCM10023322_62210</name>
</gene>
<dbReference type="InterPro" id="IPR002575">
    <property type="entry name" value="Aminoglycoside_PTrfase"/>
</dbReference>
<comment type="caution">
    <text evidence="9">The sequence shown here is derived from an EMBL/GenBank/DDBJ whole genome shotgun (WGS) entry which is preliminary data.</text>
</comment>